<dbReference type="AlphaFoldDB" id="A0A820E431"/>
<feature type="non-terminal residue" evidence="1">
    <location>
        <position position="27"/>
    </location>
</feature>
<reference evidence="1" key="1">
    <citation type="submission" date="2021-02" db="EMBL/GenBank/DDBJ databases">
        <authorList>
            <person name="Nowell W R."/>
        </authorList>
    </citation>
    <scope>NUCLEOTIDE SEQUENCE</scope>
</reference>
<name>A0A820E431_9BILA</name>
<sequence>MAQKLDIDYETTIFTLKPDKLGPNKAT</sequence>
<evidence type="ECO:0000313" key="2">
    <source>
        <dbReference type="Proteomes" id="UP000663868"/>
    </source>
</evidence>
<dbReference type="EMBL" id="CAJOBB010010208">
    <property type="protein sequence ID" value="CAF4241150.1"/>
    <property type="molecule type" value="Genomic_DNA"/>
</dbReference>
<gene>
    <name evidence="1" type="ORF">KXQ929_LOCUS42279</name>
</gene>
<evidence type="ECO:0000313" key="1">
    <source>
        <dbReference type="EMBL" id="CAF4241150.1"/>
    </source>
</evidence>
<organism evidence="1 2">
    <name type="scientific">Adineta steineri</name>
    <dbReference type="NCBI Taxonomy" id="433720"/>
    <lineage>
        <taxon>Eukaryota</taxon>
        <taxon>Metazoa</taxon>
        <taxon>Spiralia</taxon>
        <taxon>Gnathifera</taxon>
        <taxon>Rotifera</taxon>
        <taxon>Eurotatoria</taxon>
        <taxon>Bdelloidea</taxon>
        <taxon>Adinetida</taxon>
        <taxon>Adinetidae</taxon>
        <taxon>Adineta</taxon>
    </lineage>
</organism>
<comment type="caution">
    <text evidence="1">The sequence shown here is derived from an EMBL/GenBank/DDBJ whole genome shotgun (WGS) entry which is preliminary data.</text>
</comment>
<protein>
    <submittedName>
        <fullName evidence="1">Uncharacterized protein</fullName>
    </submittedName>
</protein>
<proteinExistence type="predicted"/>
<dbReference type="Proteomes" id="UP000663868">
    <property type="component" value="Unassembled WGS sequence"/>
</dbReference>
<accession>A0A820E431</accession>